<dbReference type="InterPro" id="IPR003695">
    <property type="entry name" value="Ppx_GppA_N"/>
</dbReference>
<gene>
    <name evidence="2" type="ORF">QEH52_06115</name>
</gene>
<dbReference type="SUPFAM" id="SSF53067">
    <property type="entry name" value="Actin-like ATPase domain"/>
    <property type="match status" value="2"/>
</dbReference>
<dbReference type="Proteomes" id="UP001225316">
    <property type="component" value="Unassembled WGS sequence"/>
</dbReference>
<dbReference type="PANTHER" id="PTHR30005:SF0">
    <property type="entry name" value="RETROGRADE REGULATION PROTEIN 2"/>
    <property type="match status" value="1"/>
</dbReference>
<evidence type="ECO:0000313" key="2">
    <source>
        <dbReference type="EMBL" id="MDQ8207074.1"/>
    </source>
</evidence>
<dbReference type="RefSeq" id="WP_308949211.1">
    <property type="nucleotide sequence ID" value="NZ_JARXHW010000010.1"/>
</dbReference>
<evidence type="ECO:0000313" key="3">
    <source>
        <dbReference type="Proteomes" id="UP001225316"/>
    </source>
</evidence>
<dbReference type="EMBL" id="JARXHW010000010">
    <property type="protein sequence ID" value="MDQ8207074.1"/>
    <property type="molecule type" value="Genomic_DNA"/>
</dbReference>
<dbReference type="PANTHER" id="PTHR30005">
    <property type="entry name" value="EXOPOLYPHOSPHATASE"/>
    <property type="match status" value="1"/>
</dbReference>
<accession>A0ABU1ASD4</accession>
<feature type="domain" description="Ppx/GppA phosphatase N-terminal" evidence="1">
    <location>
        <begin position="22"/>
        <end position="309"/>
    </location>
</feature>
<protein>
    <recommendedName>
        <fullName evidence="1">Ppx/GppA phosphatase N-terminal domain-containing protein</fullName>
    </recommendedName>
</protein>
<dbReference type="Pfam" id="PF02541">
    <property type="entry name" value="Ppx-GppA"/>
    <property type="match status" value="1"/>
</dbReference>
<sequence length="311" mass="33315">MPDTVAVIDVGSNSIKLLVARVGATPLSLETLFSETIETRISAGISRELPSLTDEAIQAGAQTIAELQGMAQSYHPSQTAIVATSAVRDAINGDAFVQAVYQATGLQIRILSGTEEATYIGHGLNCDPAVAGVPRFIQSDIGGGSLELIRFEHGQIQQAISLQLGAVRLSEQFIKDKEAPLSAEIEQAIRQHVIEQLTRSGFDFQPHELPLIATGGAYTVSRAVLAAQSNCNIEQSSPQLERSTLNQLKKQLAPLTLHQRLSIPHLPAARADIIPTALITIDALLEVAGRSSLTHSFYNLRYGIAANLLKL</sequence>
<name>A0ABU1ASD4_9BACT</name>
<dbReference type="Gene3D" id="3.30.420.40">
    <property type="match status" value="1"/>
</dbReference>
<dbReference type="InterPro" id="IPR043129">
    <property type="entry name" value="ATPase_NBD"/>
</dbReference>
<comment type="caution">
    <text evidence="2">The sequence shown here is derived from an EMBL/GenBank/DDBJ whole genome shotgun (WGS) entry which is preliminary data.</text>
</comment>
<dbReference type="CDD" id="cd24006">
    <property type="entry name" value="ASKHA_NBD_PPX_GppA"/>
    <property type="match status" value="1"/>
</dbReference>
<keyword evidence="3" id="KW-1185">Reference proteome</keyword>
<reference evidence="2 3" key="1">
    <citation type="submission" date="2023-04" db="EMBL/GenBank/DDBJ databases">
        <title>A novel bacteria isolated from coastal sediment.</title>
        <authorList>
            <person name="Liu X.-J."/>
            <person name="Du Z.-J."/>
        </authorList>
    </citation>
    <scope>NUCLEOTIDE SEQUENCE [LARGE SCALE GENOMIC DNA]</scope>
    <source>
        <strain evidence="2 3">SDUM461003</strain>
    </source>
</reference>
<dbReference type="Gene3D" id="3.30.420.150">
    <property type="entry name" value="Exopolyphosphatase. Domain 2"/>
    <property type="match status" value="1"/>
</dbReference>
<dbReference type="InterPro" id="IPR050273">
    <property type="entry name" value="GppA/Ppx_hydrolase"/>
</dbReference>
<evidence type="ECO:0000259" key="1">
    <source>
        <dbReference type="Pfam" id="PF02541"/>
    </source>
</evidence>
<proteinExistence type="predicted"/>
<organism evidence="2 3">
    <name type="scientific">Thalassobacterium maritimum</name>
    <dbReference type="NCBI Taxonomy" id="3041265"/>
    <lineage>
        <taxon>Bacteria</taxon>
        <taxon>Pseudomonadati</taxon>
        <taxon>Verrucomicrobiota</taxon>
        <taxon>Opitutia</taxon>
        <taxon>Puniceicoccales</taxon>
        <taxon>Coraliomargaritaceae</taxon>
        <taxon>Thalassobacterium</taxon>
    </lineage>
</organism>